<reference evidence="2 3" key="1">
    <citation type="journal article" date="2021" name="Sci. Rep.">
        <title>The genome of the diatom Chaetoceros tenuissimus carries an ancient integrated fragment of an extant virus.</title>
        <authorList>
            <person name="Hongo Y."/>
            <person name="Kimura K."/>
            <person name="Takaki Y."/>
            <person name="Yoshida Y."/>
            <person name="Baba S."/>
            <person name="Kobayashi G."/>
            <person name="Nagasaki K."/>
            <person name="Hano T."/>
            <person name="Tomaru Y."/>
        </authorList>
    </citation>
    <scope>NUCLEOTIDE SEQUENCE [LARGE SCALE GENOMIC DNA]</scope>
    <source>
        <strain evidence="2 3">NIES-3715</strain>
    </source>
</reference>
<name>A0AAD3H208_9STRA</name>
<dbReference type="PANTHER" id="PTHR31984:SF17">
    <property type="entry name" value="TRANSCRIPTIONAL REGULATOR"/>
    <property type="match status" value="1"/>
</dbReference>
<comment type="caution">
    <text evidence="2">The sequence shown here is derived from an EMBL/GenBank/DDBJ whole genome shotgun (WGS) entry which is preliminary data.</text>
</comment>
<dbReference type="PANTHER" id="PTHR31984">
    <property type="entry name" value="TRANSPORTER, PUTATIVE (DUF179)-RELATED"/>
    <property type="match status" value="1"/>
</dbReference>
<evidence type="ECO:0000256" key="1">
    <source>
        <dbReference type="SAM" id="MobiDB-lite"/>
    </source>
</evidence>
<dbReference type="Gene3D" id="3.40.1740.10">
    <property type="entry name" value="VC0467-like"/>
    <property type="match status" value="1"/>
</dbReference>
<dbReference type="EMBL" id="BLLK01000023">
    <property type="protein sequence ID" value="GFH47435.1"/>
    <property type="molecule type" value="Genomic_DNA"/>
</dbReference>
<dbReference type="SUPFAM" id="SSF143456">
    <property type="entry name" value="VC0467-like"/>
    <property type="match status" value="1"/>
</dbReference>
<evidence type="ECO:0008006" key="4">
    <source>
        <dbReference type="Google" id="ProtNLM"/>
    </source>
</evidence>
<protein>
    <recommendedName>
        <fullName evidence="4">Transcriptional regulator</fullName>
    </recommendedName>
</protein>
<dbReference type="Proteomes" id="UP001054902">
    <property type="component" value="Unassembled WGS sequence"/>
</dbReference>
<organism evidence="2 3">
    <name type="scientific">Chaetoceros tenuissimus</name>
    <dbReference type="NCBI Taxonomy" id="426638"/>
    <lineage>
        <taxon>Eukaryota</taxon>
        <taxon>Sar</taxon>
        <taxon>Stramenopiles</taxon>
        <taxon>Ochrophyta</taxon>
        <taxon>Bacillariophyta</taxon>
        <taxon>Coscinodiscophyceae</taxon>
        <taxon>Chaetocerotophycidae</taxon>
        <taxon>Chaetocerotales</taxon>
        <taxon>Chaetocerotaceae</taxon>
        <taxon>Chaetoceros</taxon>
    </lineage>
</organism>
<dbReference type="Pfam" id="PF02622">
    <property type="entry name" value="DUF179"/>
    <property type="match status" value="1"/>
</dbReference>
<feature type="region of interest" description="Disordered" evidence="1">
    <location>
        <begin position="48"/>
        <end position="76"/>
    </location>
</feature>
<sequence>MYPDTRTANAMRTVLSMSAKDNHRARLEKNLEDMMDRDWRVFRAKLVAQEQHDNETQKKNTKKDRDTSPRDDSQKKQEKFGNIFAAIFHGKETDDSSIFNGDSVGGATSESLIPENCEDPFLSKAEIPVLMQPKVHLDKHRWAHPLTHIEPGCVLVANEKLGGVFHQTVVLVIEHNDVTGSTGIVINRPMNGDLNKVASETESNVDLSLKLAFNAAPVTYGGPVMQEEYSILHGYGEVPGATKIAPGIFVGGSEELMTEVRKQNMTPKEVLFVKGHAAWVPNQLTREVSKGVWYPASVSSDFILRYAGAQVTEDDNATDLWADILSCMGGRYQAVAEAHSKKGDRRMMP</sequence>
<accession>A0AAD3H208</accession>
<proteinExistence type="predicted"/>
<gene>
    <name evidence="2" type="ORF">CTEN210_03910</name>
</gene>
<evidence type="ECO:0000313" key="3">
    <source>
        <dbReference type="Proteomes" id="UP001054902"/>
    </source>
</evidence>
<keyword evidence="3" id="KW-1185">Reference proteome</keyword>
<dbReference type="AlphaFoldDB" id="A0AAD3H208"/>
<dbReference type="InterPro" id="IPR003774">
    <property type="entry name" value="AlgH-like"/>
</dbReference>
<evidence type="ECO:0000313" key="2">
    <source>
        <dbReference type="EMBL" id="GFH47435.1"/>
    </source>
</evidence>
<feature type="compositionally biased region" description="Basic and acidic residues" evidence="1">
    <location>
        <begin position="50"/>
        <end position="76"/>
    </location>
</feature>